<dbReference type="AlphaFoldDB" id="A0A2T4DUW3"/>
<accession>A0A2T4DUW3</accession>
<organism evidence="1 2">
    <name type="scientific">Marivirga lumbricoides</name>
    <dbReference type="NCBI Taxonomy" id="1046115"/>
    <lineage>
        <taxon>Bacteria</taxon>
        <taxon>Pseudomonadati</taxon>
        <taxon>Bacteroidota</taxon>
        <taxon>Cytophagia</taxon>
        <taxon>Cytophagales</taxon>
        <taxon>Marivirgaceae</taxon>
        <taxon>Marivirga</taxon>
    </lineage>
</organism>
<protein>
    <submittedName>
        <fullName evidence="1">Uncharacterized protein</fullName>
    </submittedName>
</protein>
<evidence type="ECO:0000313" key="2">
    <source>
        <dbReference type="Proteomes" id="UP000240608"/>
    </source>
</evidence>
<evidence type="ECO:0000313" key="1">
    <source>
        <dbReference type="EMBL" id="PTB97621.1"/>
    </source>
</evidence>
<sequence length="60" mass="7247">MKKIKTQGDFYIERYPVETILELNTRDRIFNNYSSDREELLKTLSTQVKKYLLSIKTFIN</sequence>
<gene>
    <name evidence="1" type="ORF">C9994_01935</name>
</gene>
<dbReference type="Proteomes" id="UP000240608">
    <property type="component" value="Unassembled WGS sequence"/>
</dbReference>
<proteinExistence type="predicted"/>
<dbReference type="EMBL" id="PYVU01000009">
    <property type="protein sequence ID" value="PTB97621.1"/>
    <property type="molecule type" value="Genomic_DNA"/>
</dbReference>
<name>A0A2T4DUW3_9BACT</name>
<reference evidence="1 2" key="1">
    <citation type="submission" date="2018-03" db="EMBL/GenBank/DDBJ databases">
        <title>Cross-interface Injection: A General Nanoliter Liquid Handling Method Applied to Single Cells Genome Amplification Automated Nanoliter Liquid Handling Applied to Single Cell Multiple Displacement Amplification.</title>
        <authorList>
            <person name="Yun J."/>
            <person name="Xu P."/>
            <person name="Xu J."/>
            <person name="Dai X."/>
            <person name="Wang Y."/>
            <person name="Zheng X."/>
            <person name="Cao C."/>
            <person name="Yi Q."/>
            <person name="Zhu Y."/>
            <person name="Wang L."/>
            <person name="Dong Z."/>
            <person name="Huang Y."/>
            <person name="Huang L."/>
            <person name="Du W."/>
        </authorList>
    </citation>
    <scope>NUCLEOTIDE SEQUENCE [LARGE SCALE GENOMIC DNA]</scope>
    <source>
        <strain evidence="1 2">Z-D1-2</strain>
    </source>
</reference>
<comment type="caution">
    <text evidence="1">The sequence shown here is derived from an EMBL/GenBank/DDBJ whole genome shotgun (WGS) entry which is preliminary data.</text>
</comment>